<reference evidence="1" key="1">
    <citation type="submission" date="2022-08" db="EMBL/GenBank/DDBJ databases">
        <title>Genome Sequence of Lecanicillium fungicola.</title>
        <authorList>
            <person name="Buettner E."/>
        </authorList>
    </citation>
    <scope>NUCLEOTIDE SEQUENCE</scope>
    <source>
        <strain evidence="1">Babe33</strain>
    </source>
</reference>
<proteinExistence type="predicted"/>
<dbReference type="EMBL" id="JANJQO010000110">
    <property type="protein sequence ID" value="KAJ2981810.1"/>
    <property type="molecule type" value="Genomic_DNA"/>
</dbReference>
<dbReference type="Proteomes" id="UP001143910">
    <property type="component" value="Unassembled WGS sequence"/>
</dbReference>
<gene>
    <name evidence="1" type="ORF">NQ176_g1794</name>
</gene>
<evidence type="ECO:0000313" key="2">
    <source>
        <dbReference type="Proteomes" id="UP001143910"/>
    </source>
</evidence>
<organism evidence="1 2">
    <name type="scientific">Zarea fungicola</name>
    <dbReference type="NCBI Taxonomy" id="93591"/>
    <lineage>
        <taxon>Eukaryota</taxon>
        <taxon>Fungi</taxon>
        <taxon>Dikarya</taxon>
        <taxon>Ascomycota</taxon>
        <taxon>Pezizomycotina</taxon>
        <taxon>Sordariomycetes</taxon>
        <taxon>Hypocreomycetidae</taxon>
        <taxon>Hypocreales</taxon>
        <taxon>Cordycipitaceae</taxon>
        <taxon>Zarea</taxon>
    </lineage>
</organism>
<accession>A0ACC1NR93</accession>
<protein>
    <submittedName>
        <fullName evidence="1">Uncharacterized protein</fullName>
    </submittedName>
</protein>
<keyword evidence="2" id="KW-1185">Reference proteome</keyword>
<comment type="caution">
    <text evidence="1">The sequence shown here is derived from an EMBL/GenBank/DDBJ whole genome shotgun (WGS) entry which is preliminary data.</text>
</comment>
<name>A0ACC1NR93_9HYPO</name>
<sequence>MASQAPRTVVYTANAPTPLPQFSQAVTYNGMVYCSGNIGLDPKTMKLVEGSVTDRTRQALTNLRHILEAAGSSFDRVVKCNIFLTTMADFAKMNEAWDEFFPNDPKPCRTCVAVHELPYGTDVEIEMTASIAP</sequence>
<evidence type="ECO:0000313" key="1">
    <source>
        <dbReference type="EMBL" id="KAJ2981810.1"/>
    </source>
</evidence>